<reference evidence="2 3" key="1">
    <citation type="submission" date="2017-11" db="EMBL/GenBank/DDBJ databases">
        <title>Effect of PGPRs.</title>
        <authorList>
            <person name="Oliva R."/>
            <person name="Nong J."/>
            <person name="Roman V."/>
        </authorList>
    </citation>
    <scope>NUCLEOTIDE SEQUENCE [LARGE SCALE GENOMIC DNA]</scope>
    <source>
        <strain evidence="2">Inb918</strain>
    </source>
</reference>
<evidence type="ECO:0000313" key="2">
    <source>
        <dbReference type="EMBL" id="AZV28540.1"/>
    </source>
</evidence>
<proteinExistence type="predicted"/>
<dbReference type="Pfam" id="PF14390">
    <property type="entry name" value="DUF4420"/>
    <property type="match status" value="1"/>
</dbReference>
<dbReference type="AlphaFoldDB" id="A0A3T0JYH4"/>
<feature type="compositionally biased region" description="Polar residues" evidence="1">
    <location>
        <begin position="1"/>
        <end position="12"/>
    </location>
</feature>
<dbReference type="Proteomes" id="UP000282760">
    <property type="component" value="Chromosome"/>
</dbReference>
<evidence type="ECO:0000256" key="1">
    <source>
        <dbReference type="SAM" id="MobiDB-lite"/>
    </source>
</evidence>
<evidence type="ECO:0008006" key="4">
    <source>
        <dbReference type="Google" id="ProtNLM"/>
    </source>
</evidence>
<protein>
    <recommendedName>
        <fullName evidence="4">PD-(D/E)XK motif protein</fullName>
    </recommendedName>
</protein>
<organism evidence="2 3">
    <name type="scientific">Pseudomonas syringae</name>
    <dbReference type="NCBI Taxonomy" id="317"/>
    <lineage>
        <taxon>Bacteria</taxon>
        <taxon>Pseudomonadati</taxon>
        <taxon>Pseudomonadota</taxon>
        <taxon>Gammaproteobacteria</taxon>
        <taxon>Pseudomonadales</taxon>
        <taxon>Pseudomonadaceae</taxon>
        <taxon>Pseudomonas</taxon>
    </lineage>
</organism>
<dbReference type="EMBL" id="CP024646">
    <property type="protein sequence ID" value="AZV28540.1"/>
    <property type="molecule type" value="Genomic_DNA"/>
</dbReference>
<feature type="compositionally biased region" description="Basic residues" evidence="1">
    <location>
        <begin position="13"/>
        <end position="30"/>
    </location>
</feature>
<feature type="region of interest" description="Disordered" evidence="1">
    <location>
        <begin position="1"/>
        <end position="32"/>
    </location>
</feature>
<evidence type="ECO:0000313" key="3">
    <source>
        <dbReference type="Proteomes" id="UP000282760"/>
    </source>
</evidence>
<sequence length="359" mass="39539">MQLSWTSPSPRQSTKRLKSSLQRKRQRREMHKSLERWSQLRASAMGDGVIDIPTIDSGINTGFGGARYAITLNGEPRLLVPTGGRYPGRLPSTDKLSVAITSLAVAGKNVLFIDIMCLERTLEPVFAELAEAILRRVENGDSPNVAVASAIHDFQELLKAASEPKITESAILGLIGELFVLHELASINCNAIETWVGPLEQRHDFRRHVYALEVKTSRRLDATRVSIHGIDQLEPPADGSLTLAHIKIERAEDGELSVATLVKQLHDIFVDKSTLKQRLAAIGCQNPNAPEWNRITYSSPVITAFQVMPGFPGITRPSFASGSLPSGVGDLEYSIDLTHATAYELSESERRNAFERIAR</sequence>
<gene>
    <name evidence="2" type="ORF">CT157_21830</name>
</gene>
<dbReference type="InterPro" id="IPR025534">
    <property type="entry name" value="DUF4420"/>
</dbReference>
<name>A0A3T0JYH4_PSESX</name>
<accession>A0A3T0JYH4</accession>